<dbReference type="EMBL" id="FNRM01000008">
    <property type="protein sequence ID" value="SEA88810.1"/>
    <property type="molecule type" value="Genomic_DNA"/>
</dbReference>
<gene>
    <name evidence="1" type="ORF">SAMN04488051_10814</name>
</gene>
<sequence length="315" mass="34830">MRGLVCALHTGLVASYLAKWALHRFVTKSVNPYVGVLFEKLYNTSFFTRQGFQVIAVRNIALVVVCTLSTVCLSVQAATELSQAEQALLQPKLGGDVELGLLYSSGNTKATSVRLNSELVHEIPYFRNRYQIQGLTRTSKVRNANEDAYTRITSGQRIGLTGQSNYKFAASNQSGFGRAAYLNDRFGAFREQASVALGYANRIFDQSPSYLDLETGPGIGYQRRQNGDSEGGLIWFAAANLEYKVYQGTRFRQGLETVLSLDGESSSVLSRSSLTAQLNGRLSMRFNFIVKYDSKPDVGRFKTDTETSASVVYSF</sequence>
<dbReference type="AlphaFoldDB" id="A0A1H4EVZ4"/>
<dbReference type="Pfam" id="PF04338">
    <property type="entry name" value="DUF481"/>
    <property type="match status" value="1"/>
</dbReference>
<dbReference type="Proteomes" id="UP000198773">
    <property type="component" value="Unassembled WGS sequence"/>
</dbReference>
<organism evidence="1 2">
    <name type="scientific">Alkalimonas amylolytica</name>
    <dbReference type="NCBI Taxonomy" id="152573"/>
    <lineage>
        <taxon>Bacteria</taxon>
        <taxon>Pseudomonadati</taxon>
        <taxon>Pseudomonadota</taxon>
        <taxon>Gammaproteobacteria</taxon>
        <taxon>Alkalimonas</taxon>
    </lineage>
</organism>
<protein>
    <submittedName>
        <fullName evidence="1">Putative salt-induced outer membrane protein YdiY</fullName>
    </submittedName>
</protein>
<name>A0A1H4EVZ4_ALKAM</name>
<reference evidence="1 2" key="1">
    <citation type="submission" date="2016-10" db="EMBL/GenBank/DDBJ databases">
        <authorList>
            <person name="de Groot N.N."/>
        </authorList>
    </citation>
    <scope>NUCLEOTIDE SEQUENCE [LARGE SCALE GENOMIC DNA]</scope>
    <source>
        <strain evidence="1 2">CGMCC 1.3430</strain>
    </source>
</reference>
<proteinExistence type="predicted"/>
<keyword evidence="2" id="KW-1185">Reference proteome</keyword>
<evidence type="ECO:0000313" key="1">
    <source>
        <dbReference type="EMBL" id="SEA88810.1"/>
    </source>
</evidence>
<evidence type="ECO:0000313" key="2">
    <source>
        <dbReference type="Proteomes" id="UP000198773"/>
    </source>
</evidence>
<accession>A0A1H4EVZ4</accession>
<dbReference type="InterPro" id="IPR007433">
    <property type="entry name" value="DUF481"/>
</dbReference>
<dbReference type="STRING" id="152573.SAMN04488051_10814"/>
<dbReference type="OrthoDB" id="5292716at2"/>